<protein>
    <submittedName>
        <fullName evidence="7">Elongation factor Tu</fullName>
    </submittedName>
</protein>
<evidence type="ECO:0000256" key="1">
    <source>
        <dbReference type="ARBA" id="ARBA00022741"/>
    </source>
</evidence>
<dbReference type="InterPro" id="IPR027417">
    <property type="entry name" value="P-loop_NTPase"/>
</dbReference>
<dbReference type="NCBIfam" id="NF009373">
    <property type="entry name" value="PRK12736.1"/>
    <property type="match status" value="1"/>
</dbReference>
<evidence type="ECO:0000256" key="2">
    <source>
        <dbReference type="ARBA" id="ARBA00022768"/>
    </source>
</evidence>
<reference evidence="7 8" key="1">
    <citation type="submission" date="2022-10" db="EMBL/GenBank/DDBJ databases">
        <title>Draft genome sequence of Streptomyces sp. YSPA8.</title>
        <authorList>
            <person name="Moriuchi R."/>
            <person name="Dohra H."/>
            <person name="Yamamura H."/>
            <person name="Kodani S."/>
        </authorList>
    </citation>
    <scope>NUCLEOTIDE SEQUENCE [LARGE SCALE GENOMIC DNA]</scope>
    <source>
        <strain evidence="7 8">YSPA8</strain>
    </source>
</reference>
<dbReference type="EMBL" id="BSBI01000005">
    <property type="protein sequence ID" value="GLF95713.1"/>
    <property type="molecule type" value="Genomic_DNA"/>
</dbReference>
<keyword evidence="2 7" id="KW-0251">Elongation factor</keyword>
<dbReference type="InterPro" id="IPR009000">
    <property type="entry name" value="Transl_B-barrel_sf"/>
</dbReference>
<dbReference type="Pfam" id="PF03143">
    <property type="entry name" value="GTP_EFTU_D3"/>
    <property type="match status" value="1"/>
</dbReference>
<gene>
    <name evidence="7" type="ORF">SYYSPA8_15470</name>
</gene>
<feature type="region of interest" description="Disordered" evidence="5">
    <location>
        <begin position="1"/>
        <end position="25"/>
    </location>
</feature>
<dbReference type="Pfam" id="PF00009">
    <property type="entry name" value="GTP_EFTU"/>
    <property type="match status" value="1"/>
</dbReference>
<evidence type="ECO:0000256" key="3">
    <source>
        <dbReference type="ARBA" id="ARBA00022917"/>
    </source>
</evidence>
<keyword evidence="3" id="KW-0648">Protein biosynthesis</keyword>
<evidence type="ECO:0000313" key="8">
    <source>
        <dbReference type="Proteomes" id="UP001291653"/>
    </source>
</evidence>
<dbReference type="Gene3D" id="3.40.50.300">
    <property type="entry name" value="P-loop containing nucleotide triphosphate hydrolases"/>
    <property type="match status" value="1"/>
</dbReference>
<dbReference type="SUPFAM" id="SSF50465">
    <property type="entry name" value="EF-Tu/eEF-1alpha/eIF2-gamma C-terminal domain"/>
    <property type="match status" value="1"/>
</dbReference>
<dbReference type="PROSITE" id="PS51722">
    <property type="entry name" value="G_TR_2"/>
    <property type="match status" value="1"/>
</dbReference>
<keyword evidence="1" id="KW-0547">Nucleotide-binding</keyword>
<name>A0ABQ5NZC8_9ACTN</name>
<sequence>MPTTPHIPHTPNSPYTSPAARTPVKPHLNIGTLGHTGHGKTTLTAAITKVLNARAGGAFAAATPFVPFDRLDRAPEELARGITVHLGHVEYETDTRHYAHVDMPGHVDRIRTTVAGAAGLDGAILVVSAPDGVLAQTAEHVLLARQVGVDHLVVALTKAETCDDERADQVDQDVRTLLTAQGYGGDSAPVVRVGAVGALAGLPRWTASVEALLDAVETYVPVPVRSPGAPLLLPVAHAFTVPGRGTVVTGTVERGSLRIGDSVALAGGGRGLGYGDGPQVCAVAGVESFGRRLEHARAGDRVAVLLDSVPREAVRRGQILAAPDGPAARHAFTARVRLLTAGEGGRSTPVAGGYRPQFHLRTAALTGSVDLGGPEPAWPGTTVAMTVRLVRPTLLEPGLGFAVREGGRTIGAGTVTEVL</sequence>
<dbReference type="SUPFAM" id="SSF52540">
    <property type="entry name" value="P-loop containing nucleoside triphosphate hydrolases"/>
    <property type="match status" value="1"/>
</dbReference>
<dbReference type="InterPro" id="IPR004161">
    <property type="entry name" value="EFTu-like_2"/>
</dbReference>
<dbReference type="PANTHER" id="PTHR43721">
    <property type="entry name" value="ELONGATION FACTOR TU-RELATED"/>
    <property type="match status" value="1"/>
</dbReference>
<dbReference type="SUPFAM" id="SSF50447">
    <property type="entry name" value="Translation proteins"/>
    <property type="match status" value="1"/>
</dbReference>
<evidence type="ECO:0000256" key="4">
    <source>
        <dbReference type="ARBA" id="ARBA00023134"/>
    </source>
</evidence>
<dbReference type="InterPro" id="IPR009001">
    <property type="entry name" value="Transl_elong_EF1A/Init_IF2_C"/>
</dbReference>
<keyword evidence="8" id="KW-1185">Reference proteome</keyword>
<dbReference type="PANTHER" id="PTHR43721:SF22">
    <property type="entry name" value="ELONGATION FACTOR TU, MITOCHONDRIAL"/>
    <property type="match status" value="1"/>
</dbReference>
<dbReference type="Pfam" id="PF03144">
    <property type="entry name" value="GTP_EFTU_D2"/>
    <property type="match status" value="1"/>
</dbReference>
<dbReference type="PRINTS" id="PR00315">
    <property type="entry name" value="ELONGATNFCT"/>
</dbReference>
<evidence type="ECO:0000313" key="7">
    <source>
        <dbReference type="EMBL" id="GLF95713.1"/>
    </source>
</evidence>
<dbReference type="InterPro" id="IPR004160">
    <property type="entry name" value="Transl_elong_EFTu/EF1A_C"/>
</dbReference>
<dbReference type="GO" id="GO:0003746">
    <property type="term" value="F:translation elongation factor activity"/>
    <property type="evidence" value="ECO:0007669"/>
    <property type="project" value="UniProtKB-KW"/>
</dbReference>
<keyword evidence="4" id="KW-0342">GTP-binding</keyword>
<dbReference type="InterPro" id="IPR000795">
    <property type="entry name" value="T_Tr_GTP-bd_dom"/>
</dbReference>
<feature type="domain" description="Tr-type G" evidence="6">
    <location>
        <begin position="25"/>
        <end position="224"/>
    </location>
</feature>
<comment type="caution">
    <text evidence="7">The sequence shown here is derived from an EMBL/GenBank/DDBJ whole genome shotgun (WGS) entry which is preliminary data.</text>
</comment>
<dbReference type="Gene3D" id="2.40.30.10">
    <property type="entry name" value="Translation factors"/>
    <property type="match status" value="2"/>
</dbReference>
<organism evidence="7 8">
    <name type="scientific">Streptomyces yaizuensis</name>
    <dbReference type="NCBI Taxonomy" id="2989713"/>
    <lineage>
        <taxon>Bacteria</taxon>
        <taxon>Bacillati</taxon>
        <taxon>Actinomycetota</taxon>
        <taxon>Actinomycetes</taxon>
        <taxon>Kitasatosporales</taxon>
        <taxon>Streptomycetaceae</taxon>
        <taxon>Streptomyces</taxon>
    </lineage>
</organism>
<dbReference type="InterPro" id="IPR050055">
    <property type="entry name" value="EF-Tu_GTPase"/>
</dbReference>
<evidence type="ECO:0000259" key="6">
    <source>
        <dbReference type="PROSITE" id="PS51722"/>
    </source>
</evidence>
<proteinExistence type="predicted"/>
<evidence type="ECO:0000256" key="5">
    <source>
        <dbReference type="SAM" id="MobiDB-lite"/>
    </source>
</evidence>
<dbReference type="RefSeq" id="WP_323447753.1">
    <property type="nucleotide sequence ID" value="NZ_BSBI01000005.1"/>
</dbReference>
<dbReference type="Proteomes" id="UP001291653">
    <property type="component" value="Unassembled WGS sequence"/>
</dbReference>
<accession>A0ABQ5NZC8</accession>